<dbReference type="Gene3D" id="3.90.220.20">
    <property type="entry name" value="DNA methylase specificity domains"/>
    <property type="match status" value="1"/>
</dbReference>
<comment type="subunit">
    <text evidence="4">The methyltransferase is composed of M and S polypeptides.</text>
</comment>
<keyword evidence="6" id="KW-0255">Endonuclease</keyword>
<evidence type="ECO:0000256" key="2">
    <source>
        <dbReference type="ARBA" id="ARBA00022747"/>
    </source>
</evidence>
<keyword evidence="6" id="KW-0378">Hydrolase</keyword>
<protein>
    <submittedName>
        <fullName evidence="6">Restriction endonuclease subunit S</fullName>
    </submittedName>
</protein>
<proteinExistence type="inferred from homology"/>
<accession>A0ABR7NL22</accession>
<dbReference type="InterPro" id="IPR000055">
    <property type="entry name" value="Restrct_endonuc_typeI_TRD"/>
</dbReference>
<organism evidence="6 7">
    <name type="scientific">Yanshouia hominis</name>
    <dbReference type="NCBI Taxonomy" id="2763673"/>
    <lineage>
        <taxon>Bacteria</taxon>
        <taxon>Bacillati</taxon>
        <taxon>Bacillota</taxon>
        <taxon>Clostridia</taxon>
        <taxon>Eubacteriales</taxon>
        <taxon>Oscillospiraceae</taxon>
        <taxon>Yanshouia</taxon>
    </lineage>
</organism>
<reference evidence="6 7" key="1">
    <citation type="submission" date="2020-08" db="EMBL/GenBank/DDBJ databases">
        <title>Genome public.</title>
        <authorList>
            <person name="Liu C."/>
            <person name="Sun Q."/>
        </authorList>
    </citation>
    <scope>NUCLEOTIDE SEQUENCE [LARGE SCALE GENOMIC DNA]</scope>
    <source>
        <strain evidence="6 7">BX1</strain>
    </source>
</reference>
<dbReference type="InterPro" id="IPR044946">
    <property type="entry name" value="Restrct_endonuc_typeI_TRD_sf"/>
</dbReference>
<evidence type="ECO:0000259" key="5">
    <source>
        <dbReference type="Pfam" id="PF01420"/>
    </source>
</evidence>
<evidence type="ECO:0000313" key="7">
    <source>
        <dbReference type="Proteomes" id="UP000658131"/>
    </source>
</evidence>
<keyword evidence="3" id="KW-0238">DNA-binding</keyword>
<keyword evidence="7" id="KW-1185">Reference proteome</keyword>
<dbReference type="CDD" id="cd17292">
    <property type="entry name" value="RMtype1_S_LlaA17I_TRD2-CR2_like"/>
    <property type="match status" value="1"/>
</dbReference>
<dbReference type="SUPFAM" id="SSF116734">
    <property type="entry name" value="DNA methylase specificity domain"/>
    <property type="match status" value="1"/>
</dbReference>
<evidence type="ECO:0000313" key="6">
    <source>
        <dbReference type="EMBL" id="MBC8577101.1"/>
    </source>
</evidence>
<name>A0ABR7NL22_9FIRM</name>
<evidence type="ECO:0000256" key="1">
    <source>
        <dbReference type="ARBA" id="ARBA00010923"/>
    </source>
</evidence>
<dbReference type="EMBL" id="JACRTB010000021">
    <property type="protein sequence ID" value="MBC8577101.1"/>
    <property type="molecule type" value="Genomic_DNA"/>
</dbReference>
<keyword evidence="6" id="KW-0540">Nuclease</keyword>
<feature type="domain" description="Type I restriction modification DNA specificity" evidence="5">
    <location>
        <begin position="2"/>
        <end position="158"/>
    </location>
</feature>
<dbReference type="Pfam" id="PF01420">
    <property type="entry name" value="Methylase_S"/>
    <property type="match status" value="1"/>
</dbReference>
<dbReference type="PANTHER" id="PTHR43140">
    <property type="entry name" value="TYPE-1 RESTRICTION ENZYME ECOKI SPECIFICITY PROTEIN"/>
    <property type="match status" value="1"/>
</dbReference>
<evidence type="ECO:0000256" key="3">
    <source>
        <dbReference type="ARBA" id="ARBA00023125"/>
    </source>
</evidence>
<comment type="similarity">
    <text evidence="1">Belongs to the type-I restriction system S methylase family.</text>
</comment>
<sequence length="177" mass="20258">MCKRIMKAETSADGEVPFFKIGTFGKEPDAYISREKFEEYKAAYSYPNKGDILISAAGTIGRTVVFDGEDAYYQDSNIVWIANDESIVLNRYLYYCYQLQPWNVSTGGTIARLYNDNISKAKISVPSIEEQKRMISILDRFDVLCNDISSGLPAEIEARQKQYEYYRDKLLSFKAVD</sequence>
<dbReference type="GO" id="GO:0004519">
    <property type="term" value="F:endonuclease activity"/>
    <property type="evidence" value="ECO:0007669"/>
    <property type="project" value="UniProtKB-KW"/>
</dbReference>
<keyword evidence="2" id="KW-0680">Restriction system</keyword>
<gene>
    <name evidence="6" type="ORF">H8717_11880</name>
</gene>
<dbReference type="Proteomes" id="UP000658131">
    <property type="component" value="Unassembled WGS sequence"/>
</dbReference>
<comment type="caution">
    <text evidence="6">The sequence shown here is derived from an EMBL/GenBank/DDBJ whole genome shotgun (WGS) entry which is preliminary data.</text>
</comment>
<dbReference type="InterPro" id="IPR051212">
    <property type="entry name" value="Type-I_RE_S_subunit"/>
</dbReference>
<dbReference type="PANTHER" id="PTHR43140:SF1">
    <property type="entry name" value="TYPE I RESTRICTION ENZYME ECOKI SPECIFICITY SUBUNIT"/>
    <property type="match status" value="1"/>
</dbReference>
<evidence type="ECO:0000256" key="4">
    <source>
        <dbReference type="ARBA" id="ARBA00038652"/>
    </source>
</evidence>